<feature type="compositionally biased region" description="Basic and acidic residues" evidence="1">
    <location>
        <begin position="102"/>
        <end position="117"/>
    </location>
</feature>
<evidence type="ECO:0000256" key="2">
    <source>
        <dbReference type="SAM" id="Phobius"/>
    </source>
</evidence>
<keyword evidence="2" id="KW-0812">Transmembrane</keyword>
<feature type="compositionally biased region" description="Polar residues" evidence="1">
    <location>
        <begin position="38"/>
        <end position="50"/>
    </location>
</feature>
<feature type="domain" description="DUF1468" evidence="3">
    <location>
        <begin position="125"/>
        <end position="268"/>
    </location>
</feature>
<keyword evidence="2" id="KW-1133">Transmembrane helix</keyword>
<feature type="compositionally biased region" description="Low complexity" evidence="1">
    <location>
        <begin position="58"/>
        <end position="81"/>
    </location>
</feature>
<dbReference type="AlphaFoldDB" id="A0A4V2NX53"/>
<keyword evidence="2" id="KW-0472">Membrane</keyword>
<feature type="transmembrane region" description="Helical" evidence="2">
    <location>
        <begin position="120"/>
        <end position="141"/>
    </location>
</feature>
<feature type="compositionally biased region" description="Low complexity" evidence="1">
    <location>
        <begin position="89"/>
        <end position="98"/>
    </location>
</feature>
<proteinExistence type="predicted"/>
<evidence type="ECO:0000256" key="1">
    <source>
        <dbReference type="SAM" id="MobiDB-lite"/>
    </source>
</evidence>
<evidence type="ECO:0000313" key="5">
    <source>
        <dbReference type="Proteomes" id="UP000295244"/>
    </source>
</evidence>
<dbReference type="Pfam" id="PF07331">
    <property type="entry name" value="TctB"/>
    <property type="match status" value="1"/>
</dbReference>
<feature type="transmembrane region" description="Helical" evidence="2">
    <location>
        <begin position="161"/>
        <end position="182"/>
    </location>
</feature>
<feature type="transmembrane region" description="Helical" evidence="2">
    <location>
        <begin position="203"/>
        <end position="236"/>
    </location>
</feature>
<dbReference type="EMBL" id="SKBU01000006">
    <property type="protein sequence ID" value="TCJ19982.1"/>
    <property type="molecule type" value="Genomic_DNA"/>
</dbReference>
<feature type="compositionally biased region" description="Low complexity" evidence="1">
    <location>
        <begin position="9"/>
        <end position="19"/>
    </location>
</feature>
<dbReference type="InterPro" id="IPR009936">
    <property type="entry name" value="DUF1468"/>
</dbReference>
<reference evidence="4 5" key="1">
    <citation type="submission" date="2019-03" db="EMBL/GenBank/DDBJ databases">
        <title>Whole genome sequence of a novel Rubrobacter taiwanensis strain, isolated from Yellowstone National Park.</title>
        <authorList>
            <person name="Freed S."/>
            <person name="Ramaley R.F."/>
            <person name="Kyndt J.A."/>
        </authorList>
    </citation>
    <scope>NUCLEOTIDE SEQUENCE [LARGE SCALE GENOMIC DNA]</scope>
    <source>
        <strain evidence="4 5">Yellowstone</strain>
    </source>
</reference>
<accession>A0A4V2NX53</accession>
<feature type="transmembrane region" description="Helical" evidence="2">
    <location>
        <begin position="242"/>
        <end position="263"/>
    </location>
</feature>
<evidence type="ECO:0000313" key="4">
    <source>
        <dbReference type="EMBL" id="TCJ19982.1"/>
    </source>
</evidence>
<dbReference type="Proteomes" id="UP000295244">
    <property type="component" value="Unassembled WGS sequence"/>
</dbReference>
<protein>
    <submittedName>
        <fullName evidence="4">Tripartite tricarboxylate transporter TctB family protein</fullName>
    </submittedName>
</protein>
<keyword evidence="5" id="KW-1185">Reference proteome</keyword>
<organism evidence="4 5">
    <name type="scientific">Rubrobacter taiwanensis</name>
    <dbReference type="NCBI Taxonomy" id="185139"/>
    <lineage>
        <taxon>Bacteria</taxon>
        <taxon>Bacillati</taxon>
        <taxon>Actinomycetota</taxon>
        <taxon>Rubrobacteria</taxon>
        <taxon>Rubrobacterales</taxon>
        <taxon>Rubrobacteraceae</taxon>
        <taxon>Rubrobacter</taxon>
    </lineage>
</organism>
<comment type="caution">
    <text evidence="4">The sequence shown here is derived from an EMBL/GenBank/DDBJ whole genome shotgun (WGS) entry which is preliminary data.</text>
</comment>
<feature type="region of interest" description="Disordered" evidence="1">
    <location>
        <begin position="1"/>
        <end position="117"/>
    </location>
</feature>
<evidence type="ECO:0000259" key="3">
    <source>
        <dbReference type="Pfam" id="PF07331"/>
    </source>
</evidence>
<name>A0A4V2NX53_9ACTN</name>
<sequence>MKVSDSGLRRSSSRCISRPSAKKLMRSCPRSSRPAGGRSTTSGWPQTTPQRWAYRRLPSGAGRRTSGPSRPSRGPKGSRLPQAAGERQGPGAASPGPAFASRRGEMTDVTQREENGRGKVGDLFGGLLFAALGVFAIGAAVGMPRRGELGFVTSPGFTPLLLGTAILILSVVMVVKALRAGAIREIGNWFRTIRKSQESRRVLVLTGLLTAYVAAIGYLNFALVTFLFITATFFYVRAGKPWQILIYAAVATGLVAYFIPYIFTMPLP</sequence>
<gene>
    <name evidence="4" type="ORF">E0L93_03275</name>
</gene>